<sequence>MNRTILSLAGAATALAVITGVAALAAPDGSPGGAPAAAERLPVERSALLCPEPSLSALAETAYTSVTPEGAKGTKGGAELLPAERADGSGPGSGGGDDNDGNGDGDEDNGGNGGKDDKDGARGGDAKPVAPLKEPGKPVLAEASGADAPALIGTADGSVAPGWTVQQTTVIGSGNGRGVLGTSCSPPDTDFWFPAASTAEDRSDYVQLTNPDASAAVVDLELYGSDGRITTKTGEDITVPGRSSVPVLLSTLTEEPVTNVAVHAVARSGRVGASVRAMDDKLGSDWLPSAAAPSGTAVLPGIPADATSVRLVAVGTGERDADLEVRLAGKTGTITPAGHETLTAKSGITTAVDLGDVTKGEPGSLVLSPAEGSEPAPFAVALRVTRGKGDKQETAFIPATGPVEERGTVADNRAKGTTLALTAPGKTAKVKVTASAGSGGGESVSKSYTVKAGTTLEVPEPPAPRDGKGTYALTVEPVSGGPVHAARMLELPEDGVPMFTVQTIPDDRGSVTVPEAGEDLSLLMD</sequence>
<dbReference type="Proteomes" id="UP000621266">
    <property type="component" value="Unassembled WGS sequence"/>
</dbReference>
<feature type="chain" id="PRO_5047008883" description="Secreted protein" evidence="2">
    <location>
        <begin position="26"/>
        <end position="525"/>
    </location>
</feature>
<dbReference type="EMBL" id="WHPN01000317">
    <property type="protein sequence ID" value="KAF4407405.1"/>
    <property type="molecule type" value="Genomic_DNA"/>
</dbReference>
<name>A0ABQ7FGG4_9ACTN</name>
<feature type="signal peptide" evidence="2">
    <location>
        <begin position="1"/>
        <end position="25"/>
    </location>
</feature>
<evidence type="ECO:0008006" key="5">
    <source>
        <dbReference type="Google" id="ProtNLM"/>
    </source>
</evidence>
<evidence type="ECO:0000256" key="2">
    <source>
        <dbReference type="SAM" id="SignalP"/>
    </source>
</evidence>
<feature type="region of interest" description="Disordered" evidence="1">
    <location>
        <begin position="67"/>
        <end position="140"/>
    </location>
</feature>
<keyword evidence="4" id="KW-1185">Reference proteome</keyword>
<proteinExistence type="predicted"/>
<comment type="caution">
    <text evidence="3">The sequence shown here is derived from an EMBL/GenBank/DDBJ whole genome shotgun (WGS) entry which is preliminary data.</text>
</comment>
<reference evidence="3 4" key="1">
    <citation type="submission" date="2019-10" db="EMBL/GenBank/DDBJ databases">
        <title>Streptomyces tenebrisbrunneis sp.nov., an endogenous actinomycete isolated from of Lycium ruthenicum.</title>
        <authorList>
            <person name="Ma L."/>
        </authorList>
    </citation>
    <scope>NUCLEOTIDE SEQUENCE [LARGE SCALE GENOMIC DNA]</scope>
    <source>
        <strain evidence="3 4">TRM 66187</strain>
    </source>
</reference>
<gene>
    <name evidence="3" type="ORF">GCU69_19775</name>
</gene>
<organism evidence="3 4">
    <name type="scientific">Streptomyces lycii</name>
    <dbReference type="NCBI Taxonomy" id="2654337"/>
    <lineage>
        <taxon>Bacteria</taxon>
        <taxon>Bacillati</taxon>
        <taxon>Actinomycetota</taxon>
        <taxon>Actinomycetes</taxon>
        <taxon>Kitasatosporales</taxon>
        <taxon>Streptomycetaceae</taxon>
        <taxon>Streptomyces</taxon>
    </lineage>
</organism>
<dbReference type="Pfam" id="PF18986">
    <property type="entry name" value="DUF5719"/>
    <property type="match status" value="1"/>
</dbReference>
<feature type="compositionally biased region" description="Acidic residues" evidence="1">
    <location>
        <begin position="97"/>
        <end position="109"/>
    </location>
</feature>
<evidence type="ECO:0000313" key="4">
    <source>
        <dbReference type="Proteomes" id="UP000621266"/>
    </source>
</evidence>
<feature type="compositionally biased region" description="Basic and acidic residues" evidence="1">
    <location>
        <begin position="114"/>
        <end position="125"/>
    </location>
</feature>
<accession>A0ABQ7FGG4</accession>
<evidence type="ECO:0000256" key="1">
    <source>
        <dbReference type="SAM" id="MobiDB-lite"/>
    </source>
</evidence>
<evidence type="ECO:0000313" key="3">
    <source>
        <dbReference type="EMBL" id="KAF4407405.1"/>
    </source>
</evidence>
<dbReference type="InterPro" id="IPR043777">
    <property type="entry name" value="DUF5719"/>
</dbReference>
<protein>
    <recommendedName>
        <fullName evidence="5">Secreted protein</fullName>
    </recommendedName>
</protein>
<dbReference type="RefSeq" id="WP_156206750.1">
    <property type="nucleotide sequence ID" value="NZ_WHPN01000317.1"/>
</dbReference>
<keyword evidence="2" id="KW-0732">Signal</keyword>